<keyword evidence="3" id="KW-1185">Reference proteome</keyword>
<dbReference type="AlphaFoldDB" id="A0A9P0K0R5"/>
<dbReference type="InterPro" id="IPR013083">
    <property type="entry name" value="Znf_RING/FYVE/PHD"/>
</dbReference>
<organism evidence="2 3">
    <name type="scientific">Acanthoscelides obtectus</name>
    <name type="common">Bean weevil</name>
    <name type="synonym">Bruchus obtectus</name>
    <dbReference type="NCBI Taxonomy" id="200917"/>
    <lineage>
        <taxon>Eukaryota</taxon>
        <taxon>Metazoa</taxon>
        <taxon>Ecdysozoa</taxon>
        <taxon>Arthropoda</taxon>
        <taxon>Hexapoda</taxon>
        <taxon>Insecta</taxon>
        <taxon>Pterygota</taxon>
        <taxon>Neoptera</taxon>
        <taxon>Endopterygota</taxon>
        <taxon>Coleoptera</taxon>
        <taxon>Polyphaga</taxon>
        <taxon>Cucujiformia</taxon>
        <taxon>Chrysomeloidea</taxon>
        <taxon>Chrysomelidae</taxon>
        <taxon>Bruchinae</taxon>
        <taxon>Bruchini</taxon>
        <taxon>Acanthoscelides</taxon>
    </lineage>
</organism>
<sequence>MQCELCKDWFHSSCTQLPKVATTKYKGNFTNIALHLGFKDCKFLCPNCQRTKRPRLDVILGLLMSLQKLYVRVPEGEALQCLTERAMNWQDRARQLLLNPELELAKNKLTIFSQKYNEAAARQRTEKIISTELKRASKNPELHQRVQEITPYSGVNDENVSTADSGINDSDENSIDDDRMGEHAYSLHLPRFGDDDYVLHINPEIKKQLEELLIEGDLLEVYLDETFALWKLMQASRDPDKESILIDLDVSIKIPLRRDLRVNISISN</sequence>
<evidence type="ECO:0000256" key="1">
    <source>
        <dbReference type="SAM" id="MobiDB-lite"/>
    </source>
</evidence>
<comment type="caution">
    <text evidence="2">The sequence shown here is derived from an EMBL/GenBank/DDBJ whole genome shotgun (WGS) entry which is preliminary data.</text>
</comment>
<dbReference type="EMBL" id="CAKOFQ010006721">
    <property type="protein sequence ID" value="CAH1965005.1"/>
    <property type="molecule type" value="Genomic_DNA"/>
</dbReference>
<feature type="region of interest" description="Disordered" evidence="1">
    <location>
        <begin position="154"/>
        <end position="178"/>
    </location>
</feature>
<reference evidence="2" key="1">
    <citation type="submission" date="2022-03" db="EMBL/GenBank/DDBJ databases">
        <authorList>
            <person name="Sayadi A."/>
        </authorList>
    </citation>
    <scope>NUCLEOTIDE SEQUENCE</scope>
</reference>
<protein>
    <submittedName>
        <fullName evidence="2">Uncharacterized protein</fullName>
    </submittedName>
</protein>
<dbReference type="SUPFAM" id="SSF57903">
    <property type="entry name" value="FYVE/PHD zinc finger"/>
    <property type="match status" value="1"/>
</dbReference>
<gene>
    <name evidence="2" type="ORF">ACAOBT_LOCUS6113</name>
</gene>
<accession>A0A9P0K0R5</accession>
<dbReference type="Gene3D" id="3.30.40.10">
    <property type="entry name" value="Zinc/RING finger domain, C3HC4 (zinc finger)"/>
    <property type="match status" value="1"/>
</dbReference>
<evidence type="ECO:0000313" key="2">
    <source>
        <dbReference type="EMBL" id="CAH1965005.1"/>
    </source>
</evidence>
<dbReference type="InterPro" id="IPR011011">
    <property type="entry name" value="Znf_FYVE_PHD"/>
</dbReference>
<dbReference type="Proteomes" id="UP001152888">
    <property type="component" value="Unassembled WGS sequence"/>
</dbReference>
<proteinExistence type="predicted"/>
<dbReference type="OrthoDB" id="1678912at2759"/>
<name>A0A9P0K0R5_ACAOB</name>
<evidence type="ECO:0000313" key="3">
    <source>
        <dbReference type="Proteomes" id="UP001152888"/>
    </source>
</evidence>